<organism evidence="1 2">
    <name type="scientific">Paracoccus yeei</name>
    <dbReference type="NCBI Taxonomy" id="147645"/>
    <lineage>
        <taxon>Bacteria</taxon>
        <taxon>Pseudomonadati</taxon>
        <taxon>Pseudomonadota</taxon>
        <taxon>Alphaproteobacteria</taxon>
        <taxon>Rhodobacterales</taxon>
        <taxon>Paracoccaceae</taxon>
        <taxon>Paracoccus</taxon>
    </lineage>
</organism>
<name>A0A2D2C1W3_9RHOB</name>
<evidence type="ECO:0000313" key="1">
    <source>
        <dbReference type="EMBL" id="ATQ56501.1"/>
    </source>
</evidence>
<proteinExistence type="predicted"/>
<reference evidence="1 2" key="1">
    <citation type="submission" date="2017-10" db="EMBL/GenBank/DDBJ databases">
        <title>Complete genome sequence of Paracoccus yeei TT13 isolated from human skin.</title>
        <authorList>
            <person name="Lee K."/>
            <person name="Lim J.Y."/>
            <person name="Hwang I."/>
        </authorList>
    </citation>
    <scope>NUCLEOTIDE SEQUENCE [LARGE SCALE GENOMIC DNA]</scope>
    <source>
        <strain evidence="1 2">TT13</strain>
    </source>
</reference>
<dbReference type="Proteomes" id="UP000229314">
    <property type="component" value="Chromosome"/>
</dbReference>
<evidence type="ECO:0008006" key="3">
    <source>
        <dbReference type="Google" id="ProtNLM"/>
    </source>
</evidence>
<protein>
    <recommendedName>
        <fullName evidence="3">Transposase</fullName>
    </recommendedName>
</protein>
<dbReference type="EMBL" id="CP024422">
    <property type="protein sequence ID" value="ATQ56501.1"/>
    <property type="molecule type" value="Genomic_DNA"/>
</dbReference>
<evidence type="ECO:0000313" key="2">
    <source>
        <dbReference type="Proteomes" id="UP000229314"/>
    </source>
</evidence>
<gene>
    <name evidence="1" type="ORF">PYTT13_12285</name>
</gene>
<sequence>MGAPMTKLTPEGRFPVPALIAEAQRELDLRRQFYWARVRAGKMRQDDAHLRIALMEAIVKRLTVTAAL</sequence>
<accession>A0A2D2C1W3</accession>
<dbReference type="AlphaFoldDB" id="A0A2D2C1W3"/>